<sequence>MTSPSSPRRPGDRLLHVALALFGVGLLAIIAIFLTPIVSDAEPGLPLYLIAMLAPLGFLLALIYALRSGRRAR</sequence>
<protein>
    <recommendedName>
        <fullName evidence="4">Secreted protein with PEP-CTERM sorting signal</fullName>
    </recommendedName>
</protein>
<keyword evidence="1" id="KW-1133">Transmembrane helix</keyword>
<organism evidence="2 3">
    <name type="scientific">Nocardia jiangsuensis</name>
    <dbReference type="NCBI Taxonomy" id="1691563"/>
    <lineage>
        <taxon>Bacteria</taxon>
        <taxon>Bacillati</taxon>
        <taxon>Actinomycetota</taxon>
        <taxon>Actinomycetes</taxon>
        <taxon>Mycobacteriales</taxon>
        <taxon>Nocardiaceae</taxon>
        <taxon>Nocardia</taxon>
    </lineage>
</organism>
<dbReference type="EMBL" id="JBHSAX010000017">
    <property type="protein sequence ID" value="MFC3964407.1"/>
    <property type="molecule type" value="Genomic_DNA"/>
</dbReference>
<accession>A0ABV8DWA0</accession>
<feature type="transmembrane region" description="Helical" evidence="1">
    <location>
        <begin position="45"/>
        <end position="66"/>
    </location>
</feature>
<evidence type="ECO:0000256" key="1">
    <source>
        <dbReference type="SAM" id="Phobius"/>
    </source>
</evidence>
<feature type="transmembrane region" description="Helical" evidence="1">
    <location>
        <begin position="14"/>
        <end position="39"/>
    </location>
</feature>
<evidence type="ECO:0000313" key="2">
    <source>
        <dbReference type="EMBL" id="MFC3964407.1"/>
    </source>
</evidence>
<evidence type="ECO:0000313" key="3">
    <source>
        <dbReference type="Proteomes" id="UP001595696"/>
    </source>
</evidence>
<proteinExistence type="predicted"/>
<comment type="caution">
    <text evidence="2">The sequence shown here is derived from an EMBL/GenBank/DDBJ whole genome shotgun (WGS) entry which is preliminary data.</text>
</comment>
<dbReference type="Proteomes" id="UP001595696">
    <property type="component" value="Unassembled WGS sequence"/>
</dbReference>
<reference evidence="3" key="1">
    <citation type="journal article" date="2019" name="Int. J. Syst. Evol. Microbiol.">
        <title>The Global Catalogue of Microorganisms (GCM) 10K type strain sequencing project: providing services to taxonomists for standard genome sequencing and annotation.</title>
        <authorList>
            <consortium name="The Broad Institute Genomics Platform"/>
            <consortium name="The Broad Institute Genome Sequencing Center for Infectious Disease"/>
            <person name="Wu L."/>
            <person name="Ma J."/>
        </authorList>
    </citation>
    <scope>NUCLEOTIDE SEQUENCE [LARGE SCALE GENOMIC DNA]</scope>
    <source>
        <strain evidence="3">CGMCC 4.7330</strain>
    </source>
</reference>
<evidence type="ECO:0008006" key="4">
    <source>
        <dbReference type="Google" id="ProtNLM"/>
    </source>
</evidence>
<dbReference type="RefSeq" id="WP_378614165.1">
    <property type="nucleotide sequence ID" value="NZ_JBHSAX010000017.1"/>
</dbReference>
<keyword evidence="1" id="KW-0472">Membrane</keyword>
<keyword evidence="1" id="KW-0812">Transmembrane</keyword>
<name>A0ABV8DWA0_9NOCA</name>
<keyword evidence="3" id="KW-1185">Reference proteome</keyword>
<gene>
    <name evidence="2" type="ORF">ACFO0B_20690</name>
</gene>